<dbReference type="GO" id="GO:0008168">
    <property type="term" value="F:methyltransferase activity"/>
    <property type="evidence" value="ECO:0007669"/>
    <property type="project" value="UniProtKB-KW"/>
</dbReference>
<evidence type="ECO:0000256" key="1">
    <source>
        <dbReference type="ARBA" id="ARBA00022603"/>
    </source>
</evidence>
<dbReference type="OrthoDB" id="514248at2759"/>
<sequence>MCFLSIDAENLFDSLRKTRTGSIIEFGDPKAVRELTCALLFKYFGLRLEIPLDSLCPPVPNRYKPFNAGYFDLPQPSCIKQRVQFIVRLDYILHIEDLLSESNPSLDATIQYAEICIFSVEQEHLVYIPYSAAAEIQNGRF</sequence>
<keyword evidence="2" id="KW-0808">Transferase</keyword>
<dbReference type="Pfam" id="PF05971">
    <property type="entry name" value="Methyltransf_10"/>
    <property type="match status" value="1"/>
</dbReference>
<proteinExistence type="predicted"/>
<dbReference type="EMBL" id="DS022312">
    <property type="protein sequence ID" value="OAJ44470.1"/>
    <property type="molecule type" value="Genomic_DNA"/>
</dbReference>
<dbReference type="GO" id="GO:0005634">
    <property type="term" value="C:nucleus"/>
    <property type="evidence" value="ECO:0007669"/>
    <property type="project" value="TreeGrafter"/>
</dbReference>
<dbReference type="PANTHER" id="PTHR13393:SF0">
    <property type="entry name" value="RNA N6-ADENOSINE-METHYLTRANSFERASE METTL16"/>
    <property type="match status" value="1"/>
</dbReference>
<reference evidence="3 4" key="2">
    <citation type="submission" date="2016-05" db="EMBL/GenBank/DDBJ databases">
        <title>Lineage-specific infection strategies underlie the spectrum of fungal disease in amphibians.</title>
        <authorList>
            <person name="Cuomo C.A."/>
            <person name="Farrer R.A."/>
            <person name="James T."/>
            <person name="Longcore J."/>
            <person name="Birren B."/>
        </authorList>
    </citation>
    <scope>NUCLEOTIDE SEQUENCE [LARGE SCALE GENOMIC DNA]</scope>
    <source>
        <strain evidence="3 4">JEL423</strain>
    </source>
</reference>
<keyword evidence="1" id="KW-0489">Methyltransferase</keyword>
<name>A0A177WYK9_BATDL</name>
<dbReference type="Gene3D" id="3.40.50.150">
    <property type="entry name" value="Vaccinia Virus protein VP39"/>
    <property type="match status" value="1"/>
</dbReference>
<dbReference type="Proteomes" id="UP000077115">
    <property type="component" value="Unassembled WGS sequence"/>
</dbReference>
<dbReference type="VEuPathDB" id="FungiDB:BDEG_27695"/>
<dbReference type="InterPro" id="IPR029063">
    <property type="entry name" value="SAM-dependent_MTases_sf"/>
</dbReference>
<dbReference type="PANTHER" id="PTHR13393">
    <property type="entry name" value="SAM-DEPENDENT METHYLTRANSFERASE"/>
    <property type="match status" value="1"/>
</dbReference>
<evidence type="ECO:0000256" key="2">
    <source>
        <dbReference type="ARBA" id="ARBA00022679"/>
    </source>
</evidence>
<accession>A0A177WYK9</accession>
<reference evidence="3 4" key="1">
    <citation type="submission" date="2006-10" db="EMBL/GenBank/DDBJ databases">
        <title>The Genome Sequence of Batrachochytrium dendrobatidis JEL423.</title>
        <authorList>
            <consortium name="The Broad Institute Genome Sequencing Platform"/>
            <person name="Birren B."/>
            <person name="Lander E."/>
            <person name="Galagan J."/>
            <person name="Cuomo C."/>
            <person name="Devon K."/>
            <person name="Jaffe D."/>
            <person name="Butler J."/>
            <person name="Alvarez P."/>
            <person name="Gnerre S."/>
            <person name="Grabherr M."/>
            <person name="Kleber M."/>
            <person name="Mauceli E."/>
            <person name="Brockman W."/>
            <person name="Young S."/>
            <person name="LaButti K."/>
            <person name="Sykes S."/>
            <person name="DeCaprio D."/>
            <person name="Crawford M."/>
            <person name="Koehrsen M."/>
            <person name="Engels R."/>
            <person name="Montgomery P."/>
            <person name="Pearson M."/>
            <person name="Howarth C."/>
            <person name="Larson L."/>
            <person name="White J."/>
            <person name="O'Leary S."/>
            <person name="Kodira C."/>
            <person name="Zeng Q."/>
            <person name="Yandava C."/>
            <person name="Alvarado L."/>
            <person name="Longcore J."/>
            <person name="James T."/>
        </authorList>
    </citation>
    <scope>NUCLEOTIDE SEQUENCE [LARGE SCALE GENOMIC DNA]</scope>
    <source>
        <strain evidence="3 4">JEL423</strain>
    </source>
</reference>
<protein>
    <submittedName>
        <fullName evidence="3">Uncharacterized protein</fullName>
    </submittedName>
</protein>
<gene>
    <name evidence="3" type="ORF">BDEG_27695</name>
</gene>
<dbReference type="InterPro" id="IPR010286">
    <property type="entry name" value="METTL16/RlmF"/>
</dbReference>
<evidence type="ECO:0000313" key="3">
    <source>
        <dbReference type="EMBL" id="OAJ44470.1"/>
    </source>
</evidence>
<organism evidence="3 4">
    <name type="scientific">Batrachochytrium dendrobatidis (strain JEL423)</name>
    <dbReference type="NCBI Taxonomy" id="403673"/>
    <lineage>
        <taxon>Eukaryota</taxon>
        <taxon>Fungi</taxon>
        <taxon>Fungi incertae sedis</taxon>
        <taxon>Chytridiomycota</taxon>
        <taxon>Chytridiomycota incertae sedis</taxon>
        <taxon>Chytridiomycetes</taxon>
        <taxon>Rhizophydiales</taxon>
        <taxon>Rhizophydiales incertae sedis</taxon>
        <taxon>Batrachochytrium</taxon>
    </lineage>
</organism>
<evidence type="ECO:0000313" key="4">
    <source>
        <dbReference type="Proteomes" id="UP000077115"/>
    </source>
</evidence>
<dbReference type="AlphaFoldDB" id="A0A177WYK9"/>
<dbReference type="GO" id="GO:0070475">
    <property type="term" value="P:rRNA base methylation"/>
    <property type="evidence" value="ECO:0007669"/>
    <property type="project" value="TreeGrafter"/>
</dbReference>